<dbReference type="Gene3D" id="3.40.190.290">
    <property type="match status" value="1"/>
</dbReference>
<evidence type="ECO:0000256" key="1">
    <source>
        <dbReference type="ARBA" id="ARBA00009437"/>
    </source>
</evidence>
<evidence type="ECO:0000256" key="3">
    <source>
        <dbReference type="ARBA" id="ARBA00023125"/>
    </source>
</evidence>
<dbReference type="RefSeq" id="WP_316020794.1">
    <property type="nucleotide sequence ID" value="NZ_JAWDID010000056.1"/>
</dbReference>
<dbReference type="SUPFAM" id="SSF46785">
    <property type="entry name" value="Winged helix' DNA-binding domain"/>
    <property type="match status" value="1"/>
</dbReference>
<dbReference type="SUPFAM" id="SSF53850">
    <property type="entry name" value="Periplasmic binding protein-like II"/>
    <property type="match status" value="1"/>
</dbReference>
<reference evidence="6 7" key="1">
    <citation type="submission" date="2023-09" db="EMBL/GenBank/DDBJ databases">
        <title>Whole genome shotgun sequencing (WGS) of Bosea sp. ZW T0_25, isolated from stored onions (Allium cepa).</title>
        <authorList>
            <person name="Stoll D.A."/>
            <person name="Huch M."/>
        </authorList>
    </citation>
    <scope>NUCLEOTIDE SEQUENCE [LARGE SCALE GENOMIC DNA]</scope>
    <source>
        <strain evidence="6 7">ZW T0_25</strain>
    </source>
</reference>
<evidence type="ECO:0000256" key="4">
    <source>
        <dbReference type="ARBA" id="ARBA00023163"/>
    </source>
</evidence>
<evidence type="ECO:0000313" key="7">
    <source>
        <dbReference type="Proteomes" id="UP001254257"/>
    </source>
</evidence>
<dbReference type="Gene3D" id="1.10.10.10">
    <property type="entry name" value="Winged helix-like DNA-binding domain superfamily/Winged helix DNA-binding domain"/>
    <property type="match status" value="1"/>
</dbReference>
<dbReference type="PROSITE" id="PS50931">
    <property type="entry name" value="HTH_LYSR"/>
    <property type="match status" value="1"/>
</dbReference>
<dbReference type="Pfam" id="PF03466">
    <property type="entry name" value="LysR_substrate"/>
    <property type="match status" value="1"/>
</dbReference>
<dbReference type="EMBL" id="JAWDID010000056">
    <property type="protein sequence ID" value="MDU0343049.1"/>
    <property type="molecule type" value="Genomic_DNA"/>
</dbReference>
<sequence length="354" mass="39250">MPSGFRSEGYLSIDEVWIARSGFDMGATLRSASAAARRASFRRSMRRSIPGGFDLTQIGHKHWEAFNAVLHVGSFTQAARLLRTSQPSISRLLKELQERLGFALFTRADGRSWPTAEALALHEEVERSFVGLERIAERAAQIKEQRVEQLRIVSMPALAHQFLPAALARFLKQHRGVAAALQVQRSETIASWVSTRQFDIGFAMLPMEKPGVDIELFDPAIGVCVMLPNHPLAAREVITPRDLHGLAFVGKGRDSFAHLPLQRALDDAGSIPDIRVDTPIAAVACELVANGVGVTITDRFTARAFGSRGLVWRRFEPDVPYNFGVLLPSHSQRTELVEEFIRFLRSESLRSGSS</sequence>
<dbReference type="PRINTS" id="PR00039">
    <property type="entry name" value="HTHLYSR"/>
</dbReference>
<accession>A0ABU3SE52</accession>
<name>A0ABU3SE52_9HYPH</name>
<dbReference type="InterPro" id="IPR036390">
    <property type="entry name" value="WH_DNA-bd_sf"/>
</dbReference>
<feature type="domain" description="HTH lysR-type" evidence="5">
    <location>
        <begin position="61"/>
        <end position="115"/>
    </location>
</feature>
<evidence type="ECO:0000259" key="5">
    <source>
        <dbReference type="PROSITE" id="PS50931"/>
    </source>
</evidence>
<dbReference type="Pfam" id="PF00126">
    <property type="entry name" value="HTH_1"/>
    <property type="match status" value="1"/>
</dbReference>
<dbReference type="InterPro" id="IPR000847">
    <property type="entry name" value="LysR_HTH_N"/>
</dbReference>
<dbReference type="InterPro" id="IPR005119">
    <property type="entry name" value="LysR_subst-bd"/>
</dbReference>
<dbReference type="PANTHER" id="PTHR30427">
    <property type="entry name" value="TRANSCRIPTIONAL ACTIVATOR PROTEIN LYSR"/>
    <property type="match status" value="1"/>
</dbReference>
<dbReference type="InterPro" id="IPR037424">
    <property type="entry name" value="NocR_PBP2"/>
</dbReference>
<keyword evidence="7" id="KW-1185">Reference proteome</keyword>
<dbReference type="InterPro" id="IPR036388">
    <property type="entry name" value="WH-like_DNA-bd_sf"/>
</dbReference>
<keyword evidence="3" id="KW-0238">DNA-binding</keyword>
<evidence type="ECO:0000256" key="2">
    <source>
        <dbReference type="ARBA" id="ARBA00023015"/>
    </source>
</evidence>
<dbReference type="PANTHER" id="PTHR30427:SF1">
    <property type="entry name" value="TRANSCRIPTIONAL ACTIVATOR PROTEIN LYSR"/>
    <property type="match status" value="1"/>
</dbReference>
<gene>
    <name evidence="6" type="ORF">RKE40_24395</name>
</gene>
<dbReference type="Proteomes" id="UP001254257">
    <property type="component" value="Unassembled WGS sequence"/>
</dbReference>
<dbReference type="CDD" id="cd08415">
    <property type="entry name" value="PBP2_LysR_opines_like"/>
    <property type="match status" value="1"/>
</dbReference>
<proteinExistence type="inferred from homology"/>
<organism evidence="6 7">
    <name type="scientific">Bosea rubneri</name>
    <dbReference type="NCBI Taxonomy" id="3075434"/>
    <lineage>
        <taxon>Bacteria</taxon>
        <taxon>Pseudomonadati</taxon>
        <taxon>Pseudomonadota</taxon>
        <taxon>Alphaproteobacteria</taxon>
        <taxon>Hyphomicrobiales</taxon>
        <taxon>Boseaceae</taxon>
        <taxon>Bosea</taxon>
    </lineage>
</organism>
<protein>
    <submittedName>
        <fullName evidence="6">LysR substrate-binding domain-containing protein</fullName>
    </submittedName>
</protein>
<keyword evidence="2" id="KW-0805">Transcription regulation</keyword>
<comment type="similarity">
    <text evidence="1">Belongs to the LysR transcriptional regulatory family.</text>
</comment>
<keyword evidence="4" id="KW-0804">Transcription</keyword>
<comment type="caution">
    <text evidence="6">The sequence shown here is derived from an EMBL/GenBank/DDBJ whole genome shotgun (WGS) entry which is preliminary data.</text>
</comment>
<evidence type="ECO:0000313" key="6">
    <source>
        <dbReference type="EMBL" id="MDU0343049.1"/>
    </source>
</evidence>